<evidence type="ECO:0000256" key="2">
    <source>
        <dbReference type="ARBA" id="ARBA00009127"/>
    </source>
</evidence>
<evidence type="ECO:0000256" key="3">
    <source>
        <dbReference type="ARBA" id="ARBA00022525"/>
    </source>
</evidence>
<accession>A0ABR3U394</accession>
<evidence type="ECO:0000313" key="4">
    <source>
        <dbReference type="EMBL" id="KAL1650064.1"/>
    </source>
</evidence>
<name>A0ABR3U394_9PEZI</name>
<dbReference type="PANTHER" id="PTHR10009:SF18">
    <property type="entry name" value="PROTEIN YELLOW-LIKE PROTEIN"/>
    <property type="match status" value="1"/>
</dbReference>
<dbReference type="PANTHER" id="PTHR10009">
    <property type="entry name" value="PROTEIN YELLOW-RELATED"/>
    <property type="match status" value="1"/>
</dbReference>
<keyword evidence="5" id="KW-1185">Reference proteome</keyword>
<dbReference type="Gene3D" id="2.120.10.30">
    <property type="entry name" value="TolB, C-terminal domain"/>
    <property type="match status" value="1"/>
</dbReference>
<evidence type="ECO:0008006" key="6">
    <source>
        <dbReference type="Google" id="ProtNLM"/>
    </source>
</evidence>
<organism evidence="4 5">
    <name type="scientific">Diplodia intermedia</name>
    <dbReference type="NCBI Taxonomy" id="856260"/>
    <lineage>
        <taxon>Eukaryota</taxon>
        <taxon>Fungi</taxon>
        <taxon>Dikarya</taxon>
        <taxon>Ascomycota</taxon>
        <taxon>Pezizomycotina</taxon>
        <taxon>Dothideomycetes</taxon>
        <taxon>Dothideomycetes incertae sedis</taxon>
        <taxon>Botryosphaeriales</taxon>
        <taxon>Botryosphaeriaceae</taxon>
        <taxon>Diplodia</taxon>
    </lineage>
</organism>
<comment type="caution">
    <text evidence="4">The sequence shown here is derived from an EMBL/GenBank/DDBJ whole genome shotgun (WGS) entry which is preliminary data.</text>
</comment>
<dbReference type="Pfam" id="PF03022">
    <property type="entry name" value="MRJP"/>
    <property type="match status" value="1"/>
</dbReference>
<dbReference type="Proteomes" id="UP001521184">
    <property type="component" value="Unassembled WGS sequence"/>
</dbReference>
<comment type="subcellular location">
    <subcellularLocation>
        <location evidence="1">Secreted</location>
    </subcellularLocation>
</comment>
<protein>
    <recommendedName>
        <fullName evidence="6">Major royal jelly protein</fullName>
    </recommendedName>
</protein>
<dbReference type="EMBL" id="JAKEKT020000005">
    <property type="protein sequence ID" value="KAL1650064.1"/>
    <property type="molecule type" value="Genomic_DNA"/>
</dbReference>
<dbReference type="InterPro" id="IPR011042">
    <property type="entry name" value="6-blade_b-propeller_TolB-like"/>
</dbReference>
<proteinExistence type="inferred from homology"/>
<evidence type="ECO:0000313" key="5">
    <source>
        <dbReference type="Proteomes" id="UP001521184"/>
    </source>
</evidence>
<dbReference type="SUPFAM" id="SSF101898">
    <property type="entry name" value="NHL repeat"/>
    <property type="match status" value="1"/>
</dbReference>
<sequence length="470" mass="52170">MLGKKLEYARIDNAEKARGIDPKRCHVVMLQAATQRIGKVLRRDSHERNKYRFTAEFLMFTVTYQEPSGTILRTDNGTYGPPLEEFHYYYDQWPIGLAVSSAGRLFVCYTRGQYAYTLGESVNKTAETPYPSAELNLPVSSLNTSYNGIPFGSADSHGLISVQALYITPKTANRDETLWALDTGRASIMDSQGEVTVPYAQPGGPKLVGISLNNNSIYETFTFPANVHYPDSYMNDVRFDLRSDVTPGGKGVAYIVDSSDEGRPGFIILDLGTGESWRRLTQDPSVLRVDSDVPSYQGHPFYQRSVGQPVGHLREGLDGIQISPDGRTIYYSPLTGNYLYSVPAANLLARDDDPLAERAAKNNVSNLGQRGGNANGFEGDSNGLVYQLVPEHNAIYYYDPNDLQTHGYVRDPRILWPDSASVGEDGYFYVNINQLPYQPMWNNGQDLRVHPGAVLRAKLPNGGTKIMGVY</sequence>
<reference evidence="4 5" key="1">
    <citation type="journal article" date="2023" name="Plant Dis.">
        <title>First Report of Diplodia intermedia Causing Canker and Dieback Diseases on Apple Trees in Canada.</title>
        <authorList>
            <person name="Ellouze W."/>
            <person name="Ilyukhin E."/>
            <person name="Sulman M."/>
            <person name="Ali S."/>
        </authorList>
    </citation>
    <scope>NUCLEOTIDE SEQUENCE [LARGE SCALE GENOMIC DNA]</scope>
    <source>
        <strain evidence="4 5">M45-28</strain>
    </source>
</reference>
<keyword evidence="3" id="KW-0964">Secreted</keyword>
<comment type="similarity">
    <text evidence="2">Belongs to the major royal jelly protein family.</text>
</comment>
<evidence type="ECO:0000256" key="1">
    <source>
        <dbReference type="ARBA" id="ARBA00004613"/>
    </source>
</evidence>
<dbReference type="InterPro" id="IPR017996">
    <property type="entry name" value="MRJP/yellow-related"/>
</dbReference>
<gene>
    <name evidence="4" type="ORF">SLS58_001442</name>
</gene>